<dbReference type="Gene3D" id="3.10.20.70">
    <property type="entry name" value="Glutamine synthetase, N-terminal domain"/>
    <property type="match status" value="1"/>
</dbReference>
<evidence type="ECO:0000256" key="3">
    <source>
        <dbReference type="PROSITE-ProRule" id="PRU01331"/>
    </source>
</evidence>
<dbReference type="GO" id="GO:0006542">
    <property type="term" value="P:glutamine biosynthetic process"/>
    <property type="evidence" value="ECO:0007669"/>
    <property type="project" value="InterPro"/>
</dbReference>
<name>A0A5C3LXZ4_9AGAR</name>
<dbReference type="EMBL" id="ML213610">
    <property type="protein sequence ID" value="TFK37006.1"/>
    <property type="molecule type" value="Genomic_DNA"/>
</dbReference>
<dbReference type="OrthoDB" id="3364440at2759"/>
<dbReference type="SMART" id="SM01230">
    <property type="entry name" value="Gln-synt_C"/>
    <property type="match status" value="1"/>
</dbReference>
<dbReference type="GO" id="GO:0004356">
    <property type="term" value="F:glutamine synthetase activity"/>
    <property type="evidence" value="ECO:0007669"/>
    <property type="project" value="InterPro"/>
</dbReference>
<dbReference type="Proteomes" id="UP000308652">
    <property type="component" value="Unassembled WGS sequence"/>
</dbReference>
<dbReference type="PANTHER" id="PTHR43785">
    <property type="entry name" value="GAMMA-GLUTAMYLPUTRESCINE SYNTHETASE"/>
    <property type="match status" value="1"/>
</dbReference>
<dbReference type="Pfam" id="PF00120">
    <property type="entry name" value="Gln-synt_C"/>
    <property type="match status" value="1"/>
</dbReference>
<evidence type="ECO:0000256" key="4">
    <source>
        <dbReference type="RuleBase" id="RU000384"/>
    </source>
</evidence>
<evidence type="ECO:0000256" key="1">
    <source>
        <dbReference type="ARBA" id="ARBA00021364"/>
    </source>
</evidence>
<dbReference type="Gene3D" id="3.30.590.10">
    <property type="entry name" value="Glutamine synthetase/guanido kinase, catalytic domain"/>
    <property type="match status" value="1"/>
</dbReference>
<gene>
    <name evidence="6" type="ORF">BDQ12DRAFT_685665</name>
</gene>
<dbReference type="SUPFAM" id="SSF55931">
    <property type="entry name" value="Glutamine synthetase/guanido kinase"/>
    <property type="match status" value="1"/>
</dbReference>
<dbReference type="STRING" id="68775.A0A5C3LXZ4"/>
<dbReference type="InterPro" id="IPR036651">
    <property type="entry name" value="Gln_synt_N_sf"/>
</dbReference>
<keyword evidence="2" id="KW-0436">Ligase</keyword>
<dbReference type="InterPro" id="IPR008146">
    <property type="entry name" value="Gln_synth_cat_dom"/>
</dbReference>
<dbReference type="PANTHER" id="PTHR43785:SF2">
    <property type="entry name" value="TYPE-1 GLUTAMINE SYNTHETASE 1"/>
    <property type="match status" value="1"/>
</dbReference>
<reference evidence="6 7" key="1">
    <citation type="journal article" date="2019" name="Nat. Ecol. Evol.">
        <title>Megaphylogeny resolves global patterns of mushroom evolution.</title>
        <authorList>
            <person name="Varga T."/>
            <person name="Krizsan K."/>
            <person name="Foldi C."/>
            <person name="Dima B."/>
            <person name="Sanchez-Garcia M."/>
            <person name="Sanchez-Ramirez S."/>
            <person name="Szollosi G.J."/>
            <person name="Szarkandi J.G."/>
            <person name="Papp V."/>
            <person name="Albert L."/>
            <person name="Andreopoulos W."/>
            <person name="Angelini C."/>
            <person name="Antonin V."/>
            <person name="Barry K.W."/>
            <person name="Bougher N.L."/>
            <person name="Buchanan P."/>
            <person name="Buyck B."/>
            <person name="Bense V."/>
            <person name="Catcheside P."/>
            <person name="Chovatia M."/>
            <person name="Cooper J."/>
            <person name="Damon W."/>
            <person name="Desjardin D."/>
            <person name="Finy P."/>
            <person name="Geml J."/>
            <person name="Haridas S."/>
            <person name="Hughes K."/>
            <person name="Justo A."/>
            <person name="Karasinski D."/>
            <person name="Kautmanova I."/>
            <person name="Kiss B."/>
            <person name="Kocsube S."/>
            <person name="Kotiranta H."/>
            <person name="LaButti K.M."/>
            <person name="Lechner B.E."/>
            <person name="Liimatainen K."/>
            <person name="Lipzen A."/>
            <person name="Lukacs Z."/>
            <person name="Mihaltcheva S."/>
            <person name="Morgado L.N."/>
            <person name="Niskanen T."/>
            <person name="Noordeloos M.E."/>
            <person name="Ohm R.A."/>
            <person name="Ortiz-Santana B."/>
            <person name="Ovrebo C."/>
            <person name="Racz N."/>
            <person name="Riley R."/>
            <person name="Savchenko A."/>
            <person name="Shiryaev A."/>
            <person name="Soop K."/>
            <person name="Spirin V."/>
            <person name="Szebenyi C."/>
            <person name="Tomsovsky M."/>
            <person name="Tulloss R.E."/>
            <person name="Uehling J."/>
            <person name="Grigoriev I.V."/>
            <person name="Vagvolgyi C."/>
            <person name="Papp T."/>
            <person name="Martin F.M."/>
            <person name="Miettinen O."/>
            <person name="Hibbett D.S."/>
            <person name="Nagy L.G."/>
        </authorList>
    </citation>
    <scope>NUCLEOTIDE SEQUENCE [LARGE SCALE GENOMIC DNA]</scope>
    <source>
        <strain evidence="6 7">CBS 166.37</strain>
    </source>
</reference>
<dbReference type="SUPFAM" id="SSF54368">
    <property type="entry name" value="Glutamine synthetase, N-terminal domain"/>
    <property type="match status" value="1"/>
</dbReference>
<proteinExistence type="inferred from homology"/>
<evidence type="ECO:0000256" key="2">
    <source>
        <dbReference type="ARBA" id="ARBA00022598"/>
    </source>
</evidence>
<feature type="domain" description="GS catalytic" evidence="5">
    <location>
        <begin position="154"/>
        <end position="490"/>
    </location>
</feature>
<evidence type="ECO:0000259" key="5">
    <source>
        <dbReference type="PROSITE" id="PS51987"/>
    </source>
</evidence>
<comment type="similarity">
    <text evidence="3 4">Belongs to the glutamine synthetase family.</text>
</comment>
<dbReference type="InterPro" id="IPR014746">
    <property type="entry name" value="Gln_synth/guanido_kin_cat_dom"/>
</dbReference>
<organism evidence="6 7">
    <name type="scientific">Crucibulum laeve</name>
    <dbReference type="NCBI Taxonomy" id="68775"/>
    <lineage>
        <taxon>Eukaryota</taxon>
        <taxon>Fungi</taxon>
        <taxon>Dikarya</taxon>
        <taxon>Basidiomycota</taxon>
        <taxon>Agaricomycotina</taxon>
        <taxon>Agaricomycetes</taxon>
        <taxon>Agaricomycetidae</taxon>
        <taxon>Agaricales</taxon>
        <taxon>Agaricineae</taxon>
        <taxon>Nidulariaceae</taxon>
        <taxon>Crucibulum</taxon>
    </lineage>
</organism>
<keyword evidence="7" id="KW-1185">Reference proteome</keyword>
<accession>A0A5C3LXZ4</accession>
<evidence type="ECO:0000313" key="7">
    <source>
        <dbReference type="Proteomes" id="UP000308652"/>
    </source>
</evidence>
<dbReference type="AlphaFoldDB" id="A0A5C3LXZ4"/>
<sequence>MDSSSSSLKNRPSAQEPIQEEVNYSHGVLYSPSAPSTKFNIAELKSRGISYVRIQWLDFTNILRFRVVPVAYFQKLMESSRPGVNIAKASLGLVNLIMSEEFTSMGEYLYVPDLSSIRICPYAPGHASVMGWFEEKTPVKYSDGKESVKVELCSRSVLKRIVEEAKAAGIEFLVGVESEFILLQSTNPIQAVNEHQFSASAGLLSGSVEALVMQEIADAIQESGIELQLYHPEAAPGQYEVVPAPMAPLEAADAVVHVRETIINVAAKHGLRATFAPRVYMSSTGSAAHTHISVHAAGVEKPKECLSKQESYFLAGVLEHLPALPAVTLPIPASYKRVADGAWSGGTYVCWGTENREAPIRLVNADSPGSRRFEMRFIDGTANPYIVLAGILGAGSAGIQTQHHLKLKDCPGPKSAAEMTEEARQALGITKRMPLSWEEARNNFCNDDCIRTVFGDEFIKKYLSVNKILGNVLDVDEDESLALKRLVEFY</sequence>
<evidence type="ECO:0000313" key="6">
    <source>
        <dbReference type="EMBL" id="TFK37006.1"/>
    </source>
</evidence>
<protein>
    <recommendedName>
        <fullName evidence="1">Glutamine synthetase</fullName>
    </recommendedName>
</protein>
<dbReference type="PROSITE" id="PS51987">
    <property type="entry name" value="GS_CATALYTIC"/>
    <property type="match status" value="1"/>
</dbReference>